<dbReference type="GO" id="GO:0000155">
    <property type="term" value="F:phosphorelay sensor kinase activity"/>
    <property type="evidence" value="ECO:0007669"/>
    <property type="project" value="InterPro"/>
</dbReference>
<feature type="modified residue" description="Phosphohistidine" evidence="11">
    <location>
        <position position="46"/>
    </location>
</feature>
<dbReference type="EMBL" id="AP027059">
    <property type="protein sequence ID" value="BDU50127.1"/>
    <property type="molecule type" value="Genomic_DNA"/>
</dbReference>
<protein>
    <recommendedName>
        <fullName evidence="3">Chemotaxis protein CheA</fullName>
        <ecNumber evidence="2">2.7.13.3</ecNumber>
    </recommendedName>
</protein>
<dbReference type="Pfam" id="PF01584">
    <property type="entry name" value="CheW"/>
    <property type="match status" value="1"/>
</dbReference>
<dbReference type="SUPFAM" id="SSF50341">
    <property type="entry name" value="CheW-like"/>
    <property type="match status" value="1"/>
</dbReference>
<dbReference type="Pfam" id="PF02895">
    <property type="entry name" value="H-kinase_dim"/>
    <property type="match status" value="1"/>
</dbReference>
<feature type="domain" description="HPt" evidence="15">
    <location>
        <begin position="1"/>
        <end position="103"/>
    </location>
</feature>
<name>A0AAU9DJR6_9FUSO</name>
<dbReference type="PANTHER" id="PTHR43395">
    <property type="entry name" value="SENSOR HISTIDINE KINASE CHEA"/>
    <property type="match status" value="1"/>
</dbReference>
<dbReference type="Gene3D" id="1.20.120.160">
    <property type="entry name" value="HPT domain"/>
    <property type="match status" value="1"/>
</dbReference>
<sequence length="676" mass="75484">MDMSQYMSVFIDESREHLQLLNESLLEFEKDNENLSIVEVIFRSAHTLKGMAATMNFTRTAELTHHMENVLDLIRNNKLKSSATIVDTLFECLDTLTLLIDEVIEDGEETTDIEDLSNRLEKLTKGEPLEDSKAEKIEGQGSSLKSNKIEFNEFEKQLLDEAESKKMNAYVIEVVLDEGCLLKAARTYMVFRNLEEIGEIIKSEPSAQDLEEEKFDNSFEVVLLTDKKEEEVKGSILSISEISEVIITNVKDLEKEGNKEIKVNEKSSNSSKKAENSKSTKKEKKSANKKIVVKKTPTVRVDTDKLDKLMNLVAELVINKTRLSQIGLEYNLPDLSETLAHVDRVTSDLQAVVTKVRMVPIENVFNRFPRMIRDLSKDLNKEIELLIEGKETELDRTVIDEIGDPLVHLLRNSLDHGIELPEEREKSGKIRQGTILLKAEHEGNNVVITIADDGKGIDTKVIARKAIEKGLVKEEELELMSKEEILKFIFAAGFSTMEAVTELSGRGVGMDVVRNKIEGLNGQIELSSEVGEGTTTRIKLPLTLAIIEALLIKLQEEIYAIPLANIVETIDISPKDIKGVQNEDVIVLRGEVVPIINLNEVLDVPGYKKLDEETYIVVIVKIGSKKIGLIVDSLIGQQEIVIKSLGKLFTGIRGITGATVLGTGEVAIILDVLTLI</sequence>
<dbReference type="CDD" id="cd00731">
    <property type="entry name" value="CheA_reg"/>
    <property type="match status" value="1"/>
</dbReference>
<dbReference type="EC" id="2.7.13.3" evidence="2"/>
<dbReference type="SMART" id="SM00387">
    <property type="entry name" value="HATPase_c"/>
    <property type="match status" value="1"/>
</dbReference>
<keyword evidence="9" id="KW-0067">ATP-binding</keyword>
<accession>A0AAU9DJR6</accession>
<feature type="domain" description="CheW-like" evidence="14">
    <location>
        <begin position="546"/>
        <end position="676"/>
    </location>
</feature>
<evidence type="ECO:0000256" key="2">
    <source>
        <dbReference type="ARBA" id="ARBA00012438"/>
    </source>
</evidence>
<evidence type="ECO:0000256" key="9">
    <source>
        <dbReference type="ARBA" id="ARBA00022840"/>
    </source>
</evidence>
<dbReference type="InterPro" id="IPR037006">
    <property type="entry name" value="CheA-like_homodim_sf"/>
</dbReference>
<dbReference type="InterPro" id="IPR035891">
    <property type="entry name" value="CheY-binding_CheA"/>
</dbReference>
<dbReference type="FunFam" id="3.30.565.10:FF:000016">
    <property type="entry name" value="Chemotaxis protein CheA, putative"/>
    <property type="match status" value="1"/>
</dbReference>
<dbReference type="KEGG" id="haby:HLVA_06960"/>
<evidence type="ECO:0000256" key="12">
    <source>
        <dbReference type="SAM" id="MobiDB-lite"/>
    </source>
</evidence>
<dbReference type="SUPFAM" id="SSF55052">
    <property type="entry name" value="CheY-binding domain of CheA"/>
    <property type="match status" value="1"/>
</dbReference>
<evidence type="ECO:0000259" key="15">
    <source>
        <dbReference type="PROSITE" id="PS50894"/>
    </source>
</evidence>
<keyword evidence="4" id="KW-0145">Chemotaxis</keyword>
<dbReference type="PROSITE" id="PS50851">
    <property type="entry name" value="CHEW"/>
    <property type="match status" value="1"/>
</dbReference>
<dbReference type="PRINTS" id="PR00344">
    <property type="entry name" value="BCTRLSENSOR"/>
</dbReference>
<dbReference type="InterPro" id="IPR003594">
    <property type="entry name" value="HATPase_dom"/>
</dbReference>
<keyword evidence="7" id="KW-0547">Nucleotide-binding</keyword>
<evidence type="ECO:0000259" key="14">
    <source>
        <dbReference type="PROSITE" id="PS50851"/>
    </source>
</evidence>
<keyword evidence="17" id="KW-1185">Reference proteome</keyword>
<evidence type="ECO:0000256" key="7">
    <source>
        <dbReference type="ARBA" id="ARBA00022741"/>
    </source>
</evidence>
<dbReference type="InterPro" id="IPR008207">
    <property type="entry name" value="Sig_transdc_His_kin_Hpt_dom"/>
</dbReference>
<reference evidence="16 17" key="1">
    <citation type="submission" date="2022-11" db="EMBL/GenBank/DDBJ databases">
        <title>Haliovirga abyssi gen. nov., sp. nov., a mesophilic fermentative bacterium isolated from the Iheya North hydrothermal field and the proposal of Haliovirgaceae fam. nov.</title>
        <authorList>
            <person name="Miyazaki U."/>
            <person name="Tame A."/>
            <person name="Miyazaki J."/>
            <person name="Takai K."/>
            <person name="Sawayama S."/>
            <person name="Kitajima M."/>
            <person name="Okamoto A."/>
            <person name="Nakagawa S."/>
        </authorList>
    </citation>
    <scope>NUCLEOTIDE SEQUENCE [LARGE SCALE GENOMIC DNA]</scope>
    <source>
        <strain evidence="16 17">IC12</strain>
    </source>
</reference>
<dbReference type="InterPro" id="IPR037052">
    <property type="entry name" value="CheA-like_P2_sf"/>
</dbReference>
<dbReference type="Gene3D" id="3.30.565.10">
    <property type="entry name" value="Histidine kinase-like ATPase, C-terminal domain"/>
    <property type="match status" value="1"/>
</dbReference>
<evidence type="ECO:0000256" key="4">
    <source>
        <dbReference type="ARBA" id="ARBA00022500"/>
    </source>
</evidence>
<dbReference type="GO" id="GO:0006935">
    <property type="term" value="P:chemotaxis"/>
    <property type="evidence" value="ECO:0007669"/>
    <property type="project" value="UniProtKB-KW"/>
</dbReference>
<comment type="catalytic activity">
    <reaction evidence="1">
        <text>ATP + protein L-histidine = ADP + protein N-phospho-L-histidine.</text>
        <dbReference type="EC" id="2.7.13.3"/>
    </reaction>
</comment>
<dbReference type="PROSITE" id="PS50109">
    <property type="entry name" value="HIS_KIN"/>
    <property type="match status" value="1"/>
</dbReference>
<evidence type="ECO:0000256" key="5">
    <source>
        <dbReference type="ARBA" id="ARBA00022553"/>
    </source>
</evidence>
<feature type="region of interest" description="Disordered" evidence="12">
    <location>
        <begin position="261"/>
        <end position="289"/>
    </location>
</feature>
<dbReference type="InterPro" id="IPR051315">
    <property type="entry name" value="Bact_Chemotaxis_CheA"/>
</dbReference>
<dbReference type="GO" id="GO:0005737">
    <property type="term" value="C:cytoplasm"/>
    <property type="evidence" value="ECO:0007669"/>
    <property type="project" value="InterPro"/>
</dbReference>
<evidence type="ECO:0000256" key="6">
    <source>
        <dbReference type="ARBA" id="ARBA00022679"/>
    </source>
</evidence>
<dbReference type="Pfam" id="PF01627">
    <property type="entry name" value="Hpt"/>
    <property type="match status" value="1"/>
</dbReference>
<dbReference type="CDD" id="cd16916">
    <property type="entry name" value="HATPase_CheA-like"/>
    <property type="match status" value="1"/>
</dbReference>
<dbReference type="RefSeq" id="WP_307905063.1">
    <property type="nucleotide sequence ID" value="NZ_AP027059.1"/>
</dbReference>
<dbReference type="GO" id="GO:0005524">
    <property type="term" value="F:ATP binding"/>
    <property type="evidence" value="ECO:0007669"/>
    <property type="project" value="UniProtKB-KW"/>
</dbReference>
<dbReference type="Pfam" id="PF07194">
    <property type="entry name" value="P2"/>
    <property type="match status" value="1"/>
</dbReference>
<dbReference type="InterPro" id="IPR010808">
    <property type="entry name" value="CheA_P2-bd"/>
</dbReference>
<dbReference type="InterPro" id="IPR036641">
    <property type="entry name" value="HPT_dom_sf"/>
</dbReference>
<proteinExistence type="predicted"/>
<dbReference type="SMART" id="SM00073">
    <property type="entry name" value="HPT"/>
    <property type="match status" value="1"/>
</dbReference>
<evidence type="ECO:0000313" key="17">
    <source>
        <dbReference type="Proteomes" id="UP001321582"/>
    </source>
</evidence>
<dbReference type="PROSITE" id="PS50894">
    <property type="entry name" value="HPT"/>
    <property type="match status" value="1"/>
</dbReference>
<dbReference type="InterPro" id="IPR002545">
    <property type="entry name" value="CheW-lke_dom"/>
</dbReference>
<dbReference type="InterPro" id="IPR036097">
    <property type="entry name" value="HisK_dim/P_sf"/>
</dbReference>
<dbReference type="InterPro" id="IPR036061">
    <property type="entry name" value="CheW-like_dom_sf"/>
</dbReference>
<evidence type="ECO:0000313" key="16">
    <source>
        <dbReference type="EMBL" id="BDU50127.1"/>
    </source>
</evidence>
<dbReference type="Gene3D" id="1.10.287.560">
    <property type="entry name" value="Histidine kinase CheA-like, homodimeric domain"/>
    <property type="match status" value="1"/>
</dbReference>
<dbReference type="AlphaFoldDB" id="A0AAU9DJR6"/>
<evidence type="ECO:0000256" key="11">
    <source>
        <dbReference type="PROSITE-ProRule" id="PRU00110"/>
    </source>
</evidence>
<evidence type="ECO:0000256" key="1">
    <source>
        <dbReference type="ARBA" id="ARBA00000085"/>
    </source>
</evidence>
<gene>
    <name evidence="16" type="primary">cheA_1</name>
    <name evidence="16" type="ORF">HLVA_06960</name>
</gene>
<dbReference type="InterPro" id="IPR004105">
    <property type="entry name" value="CheA-like_dim"/>
</dbReference>
<dbReference type="SMART" id="SM01231">
    <property type="entry name" value="H-kinase_dim"/>
    <property type="match status" value="1"/>
</dbReference>
<keyword evidence="6" id="KW-0808">Transferase</keyword>
<dbReference type="InterPro" id="IPR005467">
    <property type="entry name" value="His_kinase_dom"/>
</dbReference>
<evidence type="ECO:0000256" key="10">
    <source>
        <dbReference type="ARBA" id="ARBA00023012"/>
    </source>
</evidence>
<keyword evidence="10" id="KW-0902">Two-component regulatory system</keyword>
<dbReference type="SUPFAM" id="SSF47384">
    <property type="entry name" value="Homodimeric domain of signal transducing histidine kinase"/>
    <property type="match status" value="1"/>
</dbReference>
<dbReference type="InterPro" id="IPR036890">
    <property type="entry name" value="HATPase_C_sf"/>
</dbReference>
<feature type="domain" description="Histidine kinase" evidence="13">
    <location>
        <begin position="331"/>
        <end position="544"/>
    </location>
</feature>
<dbReference type="Pfam" id="PF02518">
    <property type="entry name" value="HATPase_c"/>
    <property type="match status" value="1"/>
</dbReference>
<dbReference type="Gene3D" id="2.30.30.40">
    <property type="entry name" value="SH3 Domains"/>
    <property type="match status" value="1"/>
</dbReference>
<dbReference type="CDD" id="cd00088">
    <property type="entry name" value="HPT"/>
    <property type="match status" value="1"/>
</dbReference>
<organism evidence="16 17">
    <name type="scientific">Haliovirga abyssi</name>
    <dbReference type="NCBI Taxonomy" id="2996794"/>
    <lineage>
        <taxon>Bacteria</taxon>
        <taxon>Fusobacteriati</taxon>
        <taxon>Fusobacteriota</taxon>
        <taxon>Fusobacteriia</taxon>
        <taxon>Fusobacteriales</taxon>
        <taxon>Haliovirgaceae</taxon>
        <taxon>Haliovirga</taxon>
    </lineage>
</organism>
<dbReference type="Gene3D" id="3.30.70.1110">
    <property type="entry name" value="Histidine kinase CheA-like, P2 response regulator-binding domain"/>
    <property type="match status" value="1"/>
</dbReference>
<evidence type="ECO:0000256" key="8">
    <source>
        <dbReference type="ARBA" id="ARBA00022777"/>
    </source>
</evidence>
<dbReference type="SUPFAM" id="SSF47226">
    <property type="entry name" value="Histidine-containing phosphotransfer domain, HPT domain"/>
    <property type="match status" value="1"/>
</dbReference>
<dbReference type="Proteomes" id="UP001321582">
    <property type="component" value="Chromosome"/>
</dbReference>
<evidence type="ECO:0000259" key="13">
    <source>
        <dbReference type="PROSITE" id="PS50109"/>
    </source>
</evidence>
<evidence type="ECO:0000256" key="3">
    <source>
        <dbReference type="ARBA" id="ARBA00021495"/>
    </source>
</evidence>
<dbReference type="PANTHER" id="PTHR43395:SF1">
    <property type="entry name" value="CHEMOTAXIS PROTEIN CHEA"/>
    <property type="match status" value="1"/>
</dbReference>
<keyword evidence="5 11" id="KW-0597">Phosphoprotein</keyword>
<keyword evidence="8" id="KW-0418">Kinase</keyword>
<dbReference type="SUPFAM" id="SSF55874">
    <property type="entry name" value="ATPase domain of HSP90 chaperone/DNA topoisomerase II/histidine kinase"/>
    <property type="match status" value="1"/>
</dbReference>
<dbReference type="SMART" id="SM00260">
    <property type="entry name" value="CheW"/>
    <property type="match status" value="1"/>
</dbReference>
<dbReference type="InterPro" id="IPR004358">
    <property type="entry name" value="Sig_transdc_His_kin-like_C"/>
</dbReference>